<evidence type="ECO:0000256" key="3">
    <source>
        <dbReference type="ARBA" id="ARBA00022741"/>
    </source>
</evidence>
<dbReference type="InterPro" id="IPR046342">
    <property type="entry name" value="CBS_dom_sf"/>
</dbReference>
<dbReference type="SMART" id="SM00382">
    <property type="entry name" value="AAA"/>
    <property type="match status" value="1"/>
</dbReference>
<organism evidence="7 8">
    <name type="scientific">Enterococcus thailandicus</name>
    <dbReference type="NCBI Taxonomy" id="417368"/>
    <lineage>
        <taxon>Bacteria</taxon>
        <taxon>Bacillati</taxon>
        <taxon>Bacillota</taxon>
        <taxon>Bacilli</taxon>
        <taxon>Lactobacillales</taxon>
        <taxon>Enterococcaceae</taxon>
        <taxon>Enterococcus</taxon>
    </lineage>
</organism>
<name>A0A179EQA7_ENTTH</name>
<dbReference type="SUPFAM" id="SSF54631">
    <property type="entry name" value="CBS-domain pair"/>
    <property type="match status" value="1"/>
</dbReference>
<dbReference type="EMBL" id="LWMN01000016">
    <property type="protein sequence ID" value="OAQ55060.1"/>
    <property type="molecule type" value="Genomic_DNA"/>
</dbReference>
<dbReference type="InterPro" id="IPR003439">
    <property type="entry name" value="ABC_transporter-like_ATP-bd"/>
</dbReference>
<dbReference type="Gene3D" id="3.40.50.300">
    <property type="entry name" value="P-loop containing nucleotide triphosphate hydrolases"/>
    <property type="match status" value="1"/>
</dbReference>
<dbReference type="InterPro" id="IPR027417">
    <property type="entry name" value="P-loop_NTPase"/>
</dbReference>
<dbReference type="GO" id="GO:0005524">
    <property type="term" value="F:ATP binding"/>
    <property type="evidence" value="ECO:0007669"/>
    <property type="project" value="UniProtKB-KW"/>
</dbReference>
<dbReference type="PANTHER" id="PTHR43117">
    <property type="entry name" value="OSMOPROTECTANT IMPORT ATP-BINDING PROTEIN OSMV"/>
    <property type="match status" value="1"/>
</dbReference>
<dbReference type="GO" id="GO:0016887">
    <property type="term" value="F:ATP hydrolysis activity"/>
    <property type="evidence" value="ECO:0007669"/>
    <property type="project" value="InterPro"/>
</dbReference>
<dbReference type="RefSeq" id="WP_067485068.1">
    <property type="nucleotide sequence ID" value="NZ_JARQAN010000005.1"/>
</dbReference>
<evidence type="ECO:0000256" key="2">
    <source>
        <dbReference type="ARBA" id="ARBA00022448"/>
    </source>
</evidence>
<comment type="caution">
    <text evidence="7">The sequence shown here is derived from an EMBL/GenBank/DDBJ whole genome shotgun (WGS) entry which is preliminary data.</text>
</comment>
<dbReference type="GO" id="GO:0015418">
    <property type="term" value="F:ABC-type quaternary ammonium compound transporting activity"/>
    <property type="evidence" value="ECO:0007669"/>
    <property type="project" value="UniProtKB-EC"/>
</dbReference>
<evidence type="ECO:0000313" key="8">
    <source>
        <dbReference type="Proteomes" id="UP000078516"/>
    </source>
</evidence>
<sequence>MTEIIEFHQVQKKFADKVVIDQLDFVVHPGEIFVLVGPSGSGKTSTLKMINGLIKPTSGEIYFKGQKLTSYNLQKLRWKMGYVLQQIALFPTMTVKQNIEVIPEMLGWEKGKREQQVDQLLEKVGLSPADYRDRFPRELSGGEQQRIGILRAIAANPEIILMDEPFSALDPLSRTSLQELVLSLHQELGTTVVFVTHNMEEAVKLGNRIGVMKDGRLIQCDTPEKLLKQPNNAFVQSFFEETSQKEILVEELIALGFYVKEITDKNVPVVELTTPLTQVYEKLAQAPIVQVLNQGTLVGELSGQDVFAFLSRKE</sequence>
<keyword evidence="2" id="KW-0813">Transport</keyword>
<keyword evidence="3" id="KW-0547">Nucleotide-binding</keyword>
<dbReference type="EC" id="7.6.2.9" evidence="5"/>
<feature type="domain" description="ABC transporter" evidence="6">
    <location>
        <begin position="5"/>
        <end position="239"/>
    </location>
</feature>
<dbReference type="FunFam" id="3.40.50.300:FF:000425">
    <property type="entry name" value="Probable ABC transporter, ATP-binding subunit"/>
    <property type="match status" value="1"/>
</dbReference>
<dbReference type="PROSITE" id="PS50893">
    <property type="entry name" value="ABC_TRANSPORTER_2"/>
    <property type="match status" value="1"/>
</dbReference>
<evidence type="ECO:0000313" key="7">
    <source>
        <dbReference type="EMBL" id="OAQ55060.1"/>
    </source>
</evidence>
<proteinExistence type="inferred from homology"/>
<keyword evidence="4 7" id="KW-0067">ATP-binding</keyword>
<evidence type="ECO:0000256" key="1">
    <source>
        <dbReference type="ARBA" id="ARBA00005417"/>
    </source>
</evidence>
<comment type="similarity">
    <text evidence="1">Belongs to the ABC transporter superfamily.</text>
</comment>
<dbReference type="SUPFAM" id="SSF52540">
    <property type="entry name" value="P-loop containing nucleoside triphosphate hydrolases"/>
    <property type="match status" value="1"/>
</dbReference>
<gene>
    <name evidence="7" type="ORF">A6E74_10715</name>
</gene>
<dbReference type="PANTHER" id="PTHR43117:SF4">
    <property type="entry name" value="OSMOPROTECTANT IMPORT ATP-BINDING PROTEIN OSMV"/>
    <property type="match status" value="1"/>
</dbReference>
<dbReference type="Proteomes" id="UP000078516">
    <property type="component" value="Unassembled WGS sequence"/>
</dbReference>
<dbReference type="PROSITE" id="PS00211">
    <property type="entry name" value="ABC_TRANSPORTER_1"/>
    <property type="match status" value="1"/>
</dbReference>
<evidence type="ECO:0000256" key="4">
    <source>
        <dbReference type="ARBA" id="ARBA00022840"/>
    </source>
</evidence>
<dbReference type="InterPro" id="IPR003593">
    <property type="entry name" value="AAA+_ATPase"/>
</dbReference>
<reference evidence="7 8" key="1">
    <citation type="submission" date="2016-04" db="EMBL/GenBank/DDBJ databases">
        <title>Draft genome of an Enterococcus thailandicus strain isolated from bovine feces.</title>
        <authorList>
            <person name="Beukers A.G."/>
            <person name="Zaheer R."/>
            <person name="Goji N."/>
            <person name="Cook S.R."/>
            <person name="Amoako K."/>
            <person name="Chaves A.V."/>
            <person name="Ward M.P."/>
            <person name="Mcallister T.A."/>
        </authorList>
    </citation>
    <scope>NUCLEOTIDE SEQUENCE [LARGE SCALE GENOMIC DNA]</scope>
    <source>
        <strain evidence="7 8">F0711D 46</strain>
    </source>
</reference>
<evidence type="ECO:0000259" key="6">
    <source>
        <dbReference type="PROSITE" id="PS50893"/>
    </source>
</evidence>
<protein>
    <recommendedName>
        <fullName evidence="5">ABC-type quaternary amine transporter</fullName>
        <ecNumber evidence="5">7.6.2.9</ecNumber>
    </recommendedName>
</protein>
<dbReference type="Pfam" id="PF00005">
    <property type="entry name" value="ABC_tran"/>
    <property type="match status" value="1"/>
</dbReference>
<dbReference type="InterPro" id="IPR017871">
    <property type="entry name" value="ABC_transporter-like_CS"/>
</dbReference>
<keyword evidence="8" id="KW-1185">Reference proteome</keyword>
<evidence type="ECO:0000256" key="5">
    <source>
        <dbReference type="ARBA" id="ARBA00066388"/>
    </source>
</evidence>
<accession>A0A179EQA7</accession>
<dbReference type="AlphaFoldDB" id="A0A179EQA7"/>